<dbReference type="InterPro" id="IPR000185">
    <property type="entry name" value="SecA"/>
</dbReference>
<dbReference type="SUPFAM" id="SSF52540">
    <property type="entry name" value="P-loop containing nucleoside triphosphate hydrolases"/>
    <property type="match status" value="1"/>
</dbReference>
<dbReference type="InterPro" id="IPR027417">
    <property type="entry name" value="P-loop_NTPase"/>
</dbReference>
<name>A0A382MWG1_9ZZZZ</name>
<evidence type="ECO:0000256" key="1">
    <source>
        <dbReference type="ARBA" id="ARBA00022927"/>
    </source>
</evidence>
<dbReference type="GO" id="GO:0017038">
    <property type="term" value="P:protein import"/>
    <property type="evidence" value="ECO:0007669"/>
    <property type="project" value="InterPro"/>
</dbReference>
<evidence type="ECO:0000313" key="4">
    <source>
        <dbReference type="EMBL" id="SVC53294.1"/>
    </source>
</evidence>
<dbReference type="InterPro" id="IPR011115">
    <property type="entry name" value="SecA_DEAD"/>
</dbReference>
<dbReference type="GO" id="GO:0016020">
    <property type="term" value="C:membrane"/>
    <property type="evidence" value="ECO:0007669"/>
    <property type="project" value="InterPro"/>
</dbReference>
<evidence type="ECO:0000259" key="3">
    <source>
        <dbReference type="PROSITE" id="PS51196"/>
    </source>
</evidence>
<feature type="non-terminal residue" evidence="4">
    <location>
        <position position="83"/>
    </location>
</feature>
<dbReference type="EMBL" id="UINC01096426">
    <property type="protein sequence ID" value="SVC53294.1"/>
    <property type="molecule type" value="Genomic_DNA"/>
</dbReference>
<reference evidence="4" key="1">
    <citation type="submission" date="2018-05" db="EMBL/GenBank/DDBJ databases">
        <authorList>
            <person name="Lanie J.A."/>
            <person name="Ng W.-L."/>
            <person name="Kazmierczak K.M."/>
            <person name="Andrzejewski T.M."/>
            <person name="Davidsen T.M."/>
            <person name="Wayne K.J."/>
            <person name="Tettelin H."/>
            <person name="Glass J.I."/>
            <person name="Rusch D."/>
            <person name="Podicherti R."/>
            <person name="Tsui H.-C.T."/>
            <person name="Winkler M.E."/>
        </authorList>
    </citation>
    <scope>NUCLEOTIDE SEQUENCE</scope>
</reference>
<feature type="domain" description="SecA family profile" evidence="3">
    <location>
        <begin position="1"/>
        <end position="83"/>
    </location>
</feature>
<dbReference type="GO" id="GO:0006605">
    <property type="term" value="P:protein targeting"/>
    <property type="evidence" value="ECO:0007669"/>
    <property type="project" value="InterPro"/>
</dbReference>
<dbReference type="GO" id="GO:0006886">
    <property type="term" value="P:intracellular protein transport"/>
    <property type="evidence" value="ECO:0007669"/>
    <property type="project" value="InterPro"/>
</dbReference>
<dbReference type="PRINTS" id="PR00906">
    <property type="entry name" value="SECA"/>
</dbReference>
<dbReference type="PROSITE" id="PS51196">
    <property type="entry name" value="SECA_MOTOR_DEAD"/>
    <property type="match status" value="1"/>
</dbReference>
<gene>
    <name evidence="4" type="ORF">METZ01_LOCUS306148</name>
</gene>
<evidence type="ECO:0000256" key="2">
    <source>
        <dbReference type="ARBA" id="ARBA00023010"/>
    </source>
</evidence>
<dbReference type="Pfam" id="PF07517">
    <property type="entry name" value="SecA_DEAD"/>
    <property type="match status" value="1"/>
</dbReference>
<sequence length="83" mass="8733">MEQWIGVDDDDLRKTLDALRIQARYGKGGSPNFYMEALAAVGAAAEKTLGLKPYPEQLAGASALSNGFLAEMATGEGKTLTVA</sequence>
<organism evidence="4">
    <name type="scientific">marine metagenome</name>
    <dbReference type="NCBI Taxonomy" id="408172"/>
    <lineage>
        <taxon>unclassified sequences</taxon>
        <taxon>metagenomes</taxon>
        <taxon>ecological metagenomes</taxon>
    </lineage>
</organism>
<dbReference type="InterPro" id="IPR014018">
    <property type="entry name" value="SecA_motor_DEAD"/>
</dbReference>
<dbReference type="AlphaFoldDB" id="A0A382MWG1"/>
<keyword evidence="1" id="KW-0813">Transport</keyword>
<keyword evidence="2" id="KW-0811">Translocation</keyword>
<keyword evidence="1" id="KW-0653">Protein transport</keyword>
<dbReference type="Gene3D" id="3.40.50.300">
    <property type="entry name" value="P-loop containing nucleotide triphosphate hydrolases"/>
    <property type="match status" value="1"/>
</dbReference>
<accession>A0A382MWG1</accession>
<protein>
    <recommendedName>
        <fullName evidence="3">SecA family profile domain-containing protein</fullName>
    </recommendedName>
</protein>
<dbReference type="GO" id="GO:0005524">
    <property type="term" value="F:ATP binding"/>
    <property type="evidence" value="ECO:0007669"/>
    <property type="project" value="InterPro"/>
</dbReference>
<proteinExistence type="predicted"/>